<feature type="domain" description="VOC" evidence="3">
    <location>
        <begin position="8"/>
        <end position="136"/>
    </location>
</feature>
<evidence type="ECO:0000313" key="5">
    <source>
        <dbReference type="Proteomes" id="UP000830639"/>
    </source>
</evidence>
<protein>
    <submittedName>
        <fullName evidence="4">Methylmalonyl-CoA epimerase</fullName>
        <ecNumber evidence="4">5.1.99.1</ecNumber>
    </submittedName>
</protein>
<dbReference type="Gene3D" id="3.10.180.10">
    <property type="entry name" value="2,3-Dihydroxybiphenyl 1,2-Dioxygenase, domain 1"/>
    <property type="match status" value="1"/>
</dbReference>
<dbReference type="EC" id="5.1.99.1" evidence="4"/>
<dbReference type="SUPFAM" id="SSF54593">
    <property type="entry name" value="Glyoxalase/Bleomycin resistance protein/Dihydroxybiphenyl dioxygenase"/>
    <property type="match status" value="1"/>
</dbReference>
<dbReference type="CDD" id="cd07249">
    <property type="entry name" value="MMCE"/>
    <property type="match status" value="1"/>
</dbReference>
<proteinExistence type="inferred from homology"/>
<sequence>MHEISPKKINHIGIAVRDLETSIQLYTNILGLKLKGIETVESEKVRVAFIEIGEVKIELLEATSPESPIAKFIEKKGEGIHHIALETENCEKQLEMMKEHGIKLINEVPKKGAHDSLVAFLHPNSTNKVLFELCQPSSSVTKKGS</sequence>
<evidence type="ECO:0000256" key="2">
    <source>
        <dbReference type="ARBA" id="ARBA00022723"/>
    </source>
</evidence>
<dbReference type="NCBIfam" id="TIGR03081">
    <property type="entry name" value="metmalonyl_epim"/>
    <property type="match status" value="1"/>
</dbReference>
<dbReference type="Pfam" id="PF13669">
    <property type="entry name" value="Glyoxalase_4"/>
    <property type="match status" value="1"/>
</dbReference>
<gene>
    <name evidence="4" type="primary">mce</name>
    <name evidence="4" type="ORF">MY490_10780</name>
</gene>
<dbReference type="InterPro" id="IPR017515">
    <property type="entry name" value="MeMalonyl-CoA_epimerase"/>
</dbReference>
<dbReference type="InterPro" id="IPR029068">
    <property type="entry name" value="Glyas_Bleomycin-R_OHBP_Dase"/>
</dbReference>
<dbReference type="PROSITE" id="PS51819">
    <property type="entry name" value="VOC"/>
    <property type="match status" value="1"/>
</dbReference>
<evidence type="ECO:0000259" key="3">
    <source>
        <dbReference type="PROSITE" id="PS51819"/>
    </source>
</evidence>
<dbReference type="InterPro" id="IPR037523">
    <property type="entry name" value="VOC_core"/>
</dbReference>
<reference evidence="4 5" key="1">
    <citation type="submission" date="2022-04" db="EMBL/GenBank/DDBJ databases">
        <title>Mechanism of arsenic methylation and mitigation arsenic toxicity by Bacillus sp. LH14 from an Arsenic-Contaminated Paddy Soil.</title>
        <authorList>
            <person name="Wang D."/>
        </authorList>
    </citation>
    <scope>NUCLEOTIDE SEQUENCE [LARGE SCALE GENOMIC DNA]</scope>
    <source>
        <strain evidence="4 5">LH14</strain>
    </source>
</reference>
<accession>A0ABY4JR06</accession>
<evidence type="ECO:0000256" key="1">
    <source>
        <dbReference type="ARBA" id="ARBA00009308"/>
    </source>
</evidence>
<evidence type="ECO:0000313" key="4">
    <source>
        <dbReference type="EMBL" id="UPM56281.1"/>
    </source>
</evidence>
<dbReference type="RefSeq" id="WP_248269187.1">
    <property type="nucleotide sequence ID" value="NZ_CP096034.1"/>
</dbReference>
<keyword evidence="4" id="KW-0413">Isomerase</keyword>
<keyword evidence="2" id="KW-0479">Metal-binding</keyword>
<dbReference type="PANTHER" id="PTHR43048:SF3">
    <property type="entry name" value="METHYLMALONYL-COA EPIMERASE, MITOCHONDRIAL"/>
    <property type="match status" value="1"/>
</dbReference>
<dbReference type="PANTHER" id="PTHR43048">
    <property type="entry name" value="METHYLMALONYL-COA EPIMERASE"/>
    <property type="match status" value="1"/>
</dbReference>
<dbReference type="EMBL" id="CP096034">
    <property type="protein sequence ID" value="UPM56281.1"/>
    <property type="molecule type" value="Genomic_DNA"/>
</dbReference>
<keyword evidence="5" id="KW-1185">Reference proteome</keyword>
<organism evidence="4 5">
    <name type="scientific">Gottfriedia acidiceleris</name>
    <dbReference type="NCBI Taxonomy" id="371036"/>
    <lineage>
        <taxon>Bacteria</taxon>
        <taxon>Bacillati</taxon>
        <taxon>Bacillota</taxon>
        <taxon>Bacilli</taxon>
        <taxon>Bacillales</taxon>
        <taxon>Bacillaceae</taxon>
        <taxon>Gottfriedia</taxon>
    </lineage>
</organism>
<comment type="similarity">
    <text evidence="1">Belongs to the methylmalonyl-CoA epimerase family.</text>
</comment>
<dbReference type="InterPro" id="IPR051785">
    <property type="entry name" value="MMCE/EMCE_epimerase"/>
</dbReference>
<dbReference type="GO" id="GO:0004493">
    <property type="term" value="F:methylmalonyl-CoA epimerase activity"/>
    <property type="evidence" value="ECO:0007669"/>
    <property type="project" value="UniProtKB-EC"/>
</dbReference>
<name>A0ABY4JR06_9BACI</name>
<dbReference type="Proteomes" id="UP000830639">
    <property type="component" value="Chromosome"/>
</dbReference>